<evidence type="ECO:0000313" key="12">
    <source>
        <dbReference type="EMBL" id="CDW24021.1"/>
    </source>
</evidence>
<dbReference type="GO" id="GO:0004054">
    <property type="term" value="F:arginine kinase activity"/>
    <property type="evidence" value="ECO:0007669"/>
    <property type="project" value="UniProtKB-EC"/>
</dbReference>
<evidence type="ECO:0000256" key="8">
    <source>
        <dbReference type="PROSITE-ProRule" id="PRU00843"/>
    </source>
</evidence>
<evidence type="ECO:0000256" key="7">
    <source>
        <dbReference type="PROSITE-ProRule" id="PRU00842"/>
    </source>
</evidence>
<dbReference type="PROSITE" id="PS51510">
    <property type="entry name" value="PHOSPHAGEN_KINASE_C"/>
    <property type="match status" value="1"/>
</dbReference>
<evidence type="ECO:0000256" key="5">
    <source>
        <dbReference type="ARBA" id="ARBA00022777"/>
    </source>
</evidence>
<dbReference type="InterPro" id="IPR022415">
    <property type="entry name" value="ATP-guanido_PTrfase_AS"/>
</dbReference>
<evidence type="ECO:0000256" key="9">
    <source>
        <dbReference type="RuleBase" id="RU000505"/>
    </source>
</evidence>
<dbReference type="PANTHER" id="PTHR11547">
    <property type="entry name" value="ARGININE OR CREATINE KINASE"/>
    <property type="match status" value="1"/>
</dbReference>
<dbReference type="PROSITE" id="PS00112">
    <property type="entry name" value="PHOSPHAGEN_KINASE"/>
    <property type="match status" value="1"/>
</dbReference>
<dbReference type="RefSeq" id="XP_040565357.1">
    <property type="nucleotide sequence ID" value="XM_040709423.2"/>
</dbReference>
<comment type="similarity">
    <text evidence="1 7 9">Belongs to the ATP:guanido phosphotransferase family.</text>
</comment>
<feature type="domain" description="Phosphagen kinase C-terminal" evidence="11">
    <location>
        <begin position="136"/>
        <end position="374"/>
    </location>
</feature>
<dbReference type="FunFam" id="1.10.135.10:FF:000003">
    <property type="entry name" value="Three-domain arginine kinase"/>
    <property type="match status" value="1"/>
</dbReference>
<feature type="binding site" evidence="8">
    <location>
        <position position="202"/>
    </location>
    <ligand>
        <name>ATP</name>
        <dbReference type="ChEBI" id="CHEBI:30616"/>
    </ligand>
</feature>
<protein>
    <recommendedName>
        <fullName evidence="2">arginine kinase</fullName>
        <ecNumber evidence="2">2.7.3.3</ecNumber>
    </recommendedName>
</protein>
<evidence type="ECO:0000256" key="4">
    <source>
        <dbReference type="ARBA" id="ARBA00022741"/>
    </source>
</evidence>
<dbReference type="InterPro" id="IPR022413">
    <property type="entry name" value="ATP-guanido_PTrfase_N"/>
</dbReference>
<dbReference type="GO" id="GO:0005524">
    <property type="term" value="F:ATP binding"/>
    <property type="evidence" value="ECO:0007669"/>
    <property type="project" value="UniProtKB-UniRule"/>
</dbReference>
<dbReference type="SUPFAM" id="SSF48034">
    <property type="entry name" value="Guanido kinase N-terminal domain"/>
    <property type="match status" value="1"/>
</dbReference>
<dbReference type="FunFam" id="3.30.590.10:FF:000006">
    <property type="entry name" value="Arginine kinase 1"/>
    <property type="match status" value="1"/>
</dbReference>
<sequence>MGVFVSKKQKPVEQGKKVDPAISQYLEESFETLQASNSQSLLKKYLTQEVFDGLKEKRTFTFKSTLKDVIQSGIANLDSSVGVYAPEPEAYDVFAKLFDPIIKEYHGWGFSRDRYHPPSYFGDPNEFKDLDPEKEFIVSTRIRCGRSVVGFPFNPNMGAEDYVELEEKMIGIFTSLTGNYGGTYYALMGMQKEVQQRLIEDHFLFKEGDRFLQAANASNHWPTGRGIFHNEDKTFLIWVGEEDHLRIISMQKGGDVGEVYRRLIDGIRKIEERVSFSRDDHLGFLTFCPTNLGTSIRASVLIQLPFLASGGQEEFQIVADKYQLQVRGSSGEHTESHDGLYDVSNRERMGLTEFEAVQKMYTGIRELIQLEKLKQEEKKNMI</sequence>
<dbReference type="PROSITE" id="PS51509">
    <property type="entry name" value="PHOSPHAGEN_KINASE_N"/>
    <property type="match status" value="1"/>
</dbReference>
<dbReference type="GeneID" id="121115224"/>
<dbReference type="Gene3D" id="1.10.135.10">
    <property type="entry name" value="ATP:guanido phosphotransferase, N-terminal domain"/>
    <property type="match status" value="1"/>
</dbReference>
<keyword evidence="5 8" id="KW-0418">Kinase</keyword>
<evidence type="ECO:0000256" key="3">
    <source>
        <dbReference type="ARBA" id="ARBA00022679"/>
    </source>
</evidence>
<dbReference type="GO" id="GO:0004111">
    <property type="term" value="F:creatine kinase activity"/>
    <property type="evidence" value="ECO:0007669"/>
    <property type="project" value="InterPro"/>
</dbReference>
<dbReference type="InterPro" id="IPR000749">
    <property type="entry name" value="ATP-guanido_PTrfase"/>
</dbReference>
<feature type="domain" description="Phosphagen kinase N-terminal" evidence="10">
    <location>
        <begin position="22"/>
        <end position="107"/>
    </location>
</feature>
<dbReference type="OrthoDB" id="430219at2759"/>
<dbReference type="AlphaFoldDB" id="A0A0K2TEY9"/>
<dbReference type="GO" id="GO:0005615">
    <property type="term" value="C:extracellular space"/>
    <property type="evidence" value="ECO:0007669"/>
    <property type="project" value="TreeGrafter"/>
</dbReference>
<evidence type="ECO:0000259" key="11">
    <source>
        <dbReference type="PROSITE" id="PS51510"/>
    </source>
</evidence>
<feature type="binding site" evidence="8">
    <location>
        <begin position="327"/>
        <end position="332"/>
    </location>
    <ligand>
        <name>ATP</name>
        <dbReference type="ChEBI" id="CHEBI:30616"/>
    </ligand>
</feature>
<organism evidence="12">
    <name type="scientific">Lepeophtheirus salmonis</name>
    <name type="common">Salmon louse</name>
    <name type="synonym">Caligus salmonis</name>
    <dbReference type="NCBI Taxonomy" id="72036"/>
    <lineage>
        <taxon>Eukaryota</taxon>
        <taxon>Metazoa</taxon>
        <taxon>Ecdysozoa</taxon>
        <taxon>Arthropoda</taxon>
        <taxon>Crustacea</taxon>
        <taxon>Multicrustacea</taxon>
        <taxon>Hexanauplia</taxon>
        <taxon>Copepoda</taxon>
        <taxon>Siphonostomatoida</taxon>
        <taxon>Caligidae</taxon>
        <taxon>Lepeophtheirus</taxon>
    </lineage>
</organism>
<accession>A0A0K2TEY9</accession>
<name>A0A0K2TEY9_LEPSM</name>
<feature type="binding site" evidence="8">
    <location>
        <position position="246"/>
    </location>
    <ligand>
        <name>ATP</name>
        <dbReference type="ChEBI" id="CHEBI:30616"/>
    </ligand>
</feature>
<dbReference type="InterPro" id="IPR036802">
    <property type="entry name" value="ATP-guanido_PTrfase_N_sf"/>
</dbReference>
<reference evidence="12" key="1">
    <citation type="submission" date="2014-05" db="EMBL/GenBank/DDBJ databases">
        <authorList>
            <person name="Chronopoulou M."/>
        </authorList>
    </citation>
    <scope>NUCLEOTIDE SEQUENCE</scope>
    <source>
        <tissue evidence="12">Whole organism</tissue>
    </source>
</reference>
<dbReference type="SUPFAM" id="SSF55931">
    <property type="entry name" value="Glutamine synthetase/guanido kinase"/>
    <property type="match status" value="1"/>
</dbReference>
<keyword evidence="3 8" id="KW-0808">Transferase</keyword>
<evidence type="ECO:0000256" key="6">
    <source>
        <dbReference type="ARBA" id="ARBA00022840"/>
    </source>
</evidence>
<evidence type="ECO:0000256" key="2">
    <source>
        <dbReference type="ARBA" id="ARBA00012230"/>
    </source>
</evidence>
<dbReference type="KEGG" id="lsm:121115224"/>
<proteinExistence type="inferred from homology"/>
<dbReference type="Pfam" id="PF02807">
    <property type="entry name" value="ATP-gua_PtransN"/>
    <property type="match status" value="1"/>
</dbReference>
<dbReference type="InterPro" id="IPR022414">
    <property type="entry name" value="ATP-guanido_PTrfase_cat"/>
</dbReference>
<feature type="binding site" evidence="8">
    <location>
        <begin position="297"/>
        <end position="301"/>
    </location>
    <ligand>
        <name>ATP</name>
        <dbReference type="ChEBI" id="CHEBI:30616"/>
    </ligand>
</feature>
<evidence type="ECO:0000256" key="1">
    <source>
        <dbReference type="ARBA" id="ARBA00006798"/>
    </source>
</evidence>
<evidence type="ECO:0000259" key="10">
    <source>
        <dbReference type="PROSITE" id="PS51509"/>
    </source>
</evidence>
<feature type="binding site" evidence="8">
    <location>
        <begin position="139"/>
        <end position="143"/>
    </location>
    <ligand>
        <name>ATP</name>
        <dbReference type="ChEBI" id="CHEBI:30616"/>
    </ligand>
</feature>
<keyword evidence="4 8" id="KW-0547">Nucleotide-binding</keyword>
<dbReference type="Gene3D" id="3.30.590.10">
    <property type="entry name" value="Glutamine synthetase/guanido kinase, catalytic domain"/>
    <property type="match status" value="1"/>
</dbReference>
<dbReference type="EC" id="2.7.3.3" evidence="2"/>
<dbReference type="EMBL" id="HACA01006660">
    <property type="protein sequence ID" value="CDW24021.1"/>
    <property type="molecule type" value="Transcribed_RNA"/>
</dbReference>
<dbReference type="InterPro" id="IPR014746">
    <property type="entry name" value="Gln_synth/guanido_kin_cat_dom"/>
</dbReference>
<dbReference type="PANTHER" id="PTHR11547:SF38">
    <property type="entry name" value="ARGININE KINASE 1-RELATED"/>
    <property type="match status" value="1"/>
</dbReference>
<dbReference type="GO" id="GO:0046314">
    <property type="term" value="P:phosphocreatine biosynthetic process"/>
    <property type="evidence" value="ECO:0007669"/>
    <property type="project" value="InterPro"/>
</dbReference>
<dbReference type="CTD" id="39041"/>
<keyword evidence="6 8" id="KW-0067">ATP-binding</keyword>
<dbReference type="Pfam" id="PF00217">
    <property type="entry name" value="ATP-gua_Ptrans"/>
    <property type="match status" value="1"/>
</dbReference>